<reference evidence="2" key="1">
    <citation type="submission" date="2018-02" db="EMBL/GenBank/DDBJ databases">
        <title>Rhizophora mucronata_Transcriptome.</title>
        <authorList>
            <person name="Meera S.P."/>
            <person name="Sreeshan A."/>
            <person name="Augustine A."/>
        </authorList>
    </citation>
    <scope>NUCLEOTIDE SEQUENCE</scope>
    <source>
        <tissue evidence="2">Leaf</tissue>
    </source>
</reference>
<organism evidence="2">
    <name type="scientific">Rhizophora mucronata</name>
    <name type="common">Asiatic mangrove</name>
    <dbReference type="NCBI Taxonomy" id="61149"/>
    <lineage>
        <taxon>Eukaryota</taxon>
        <taxon>Viridiplantae</taxon>
        <taxon>Streptophyta</taxon>
        <taxon>Embryophyta</taxon>
        <taxon>Tracheophyta</taxon>
        <taxon>Spermatophyta</taxon>
        <taxon>Magnoliopsida</taxon>
        <taxon>eudicotyledons</taxon>
        <taxon>Gunneridae</taxon>
        <taxon>Pentapetalae</taxon>
        <taxon>rosids</taxon>
        <taxon>fabids</taxon>
        <taxon>Malpighiales</taxon>
        <taxon>Rhizophoraceae</taxon>
        <taxon>Rhizophora</taxon>
    </lineage>
</organism>
<dbReference type="AlphaFoldDB" id="A0A2P2L574"/>
<name>A0A2P2L574_RHIMU</name>
<feature type="region of interest" description="Disordered" evidence="1">
    <location>
        <begin position="1"/>
        <end position="24"/>
    </location>
</feature>
<evidence type="ECO:0000256" key="1">
    <source>
        <dbReference type="SAM" id="MobiDB-lite"/>
    </source>
</evidence>
<evidence type="ECO:0000313" key="2">
    <source>
        <dbReference type="EMBL" id="MBX13122.1"/>
    </source>
</evidence>
<protein>
    <submittedName>
        <fullName evidence="2">Uncharacterized protein</fullName>
    </submittedName>
</protein>
<proteinExistence type="predicted"/>
<accession>A0A2P2L574</accession>
<dbReference type="EMBL" id="GGEC01032638">
    <property type="protein sequence ID" value="MBX13122.1"/>
    <property type="molecule type" value="Transcribed_RNA"/>
</dbReference>
<sequence length="24" mass="2812">MERTQLFLTRISGSKKQKPFQSNS</sequence>